<feature type="signal peptide" evidence="2">
    <location>
        <begin position="1"/>
        <end position="23"/>
    </location>
</feature>
<dbReference type="eggNOG" id="COG2273">
    <property type="taxonomic scope" value="Bacteria"/>
</dbReference>
<dbReference type="CDD" id="cd08023">
    <property type="entry name" value="GH16_laminarinase_like"/>
    <property type="match status" value="1"/>
</dbReference>
<dbReference type="Gene3D" id="2.60.120.200">
    <property type="match status" value="1"/>
</dbReference>
<dbReference type="InterPro" id="IPR050546">
    <property type="entry name" value="Glycosyl_Hydrlase_16"/>
</dbReference>
<keyword evidence="2" id="KW-0732">Signal</keyword>
<feature type="chain" id="PRO_5002003038" evidence="2">
    <location>
        <begin position="24"/>
        <end position="549"/>
    </location>
</feature>
<evidence type="ECO:0000256" key="1">
    <source>
        <dbReference type="ARBA" id="ARBA00006865"/>
    </source>
</evidence>
<accession>A0A0A2MA65</accession>
<dbReference type="PANTHER" id="PTHR10963:SF55">
    <property type="entry name" value="GLYCOSIDE HYDROLASE FAMILY 16 PROTEIN"/>
    <property type="match status" value="1"/>
</dbReference>
<feature type="domain" description="GH16" evidence="3">
    <location>
        <begin position="300"/>
        <end position="549"/>
    </location>
</feature>
<dbReference type="InterPro" id="IPR000757">
    <property type="entry name" value="Beta-glucanase-like"/>
</dbReference>
<dbReference type="RefSeq" id="WP_020211339.1">
    <property type="nucleotide sequence ID" value="NZ_JRLX01000001.1"/>
</dbReference>
<dbReference type="GO" id="GO:0005975">
    <property type="term" value="P:carbohydrate metabolic process"/>
    <property type="evidence" value="ECO:0007669"/>
    <property type="project" value="InterPro"/>
</dbReference>
<evidence type="ECO:0000259" key="3">
    <source>
        <dbReference type="PROSITE" id="PS51762"/>
    </source>
</evidence>
<protein>
    <submittedName>
        <fullName evidence="4">Laminarinase</fullName>
    </submittedName>
</protein>
<dbReference type="EMBL" id="JRLX01000001">
    <property type="protein sequence ID" value="KGO88343.1"/>
    <property type="molecule type" value="Genomic_DNA"/>
</dbReference>
<dbReference type="InterPro" id="IPR013320">
    <property type="entry name" value="ConA-like_dom_sf"/>
</dbReference>
<evidence type="ECO:0000256" key="2">
    <source>
        <dbReference type="SAM" id="SignalP"/>
    </source>
</evidence>
<name>A0A0A2MA65_9FLAO</name>
<evidence type="ECO:0000313" key="5">
    <source>
        <dbReference type="Proteomes" id="UP000030152"/>
    </source>
</evidence>
<organism evidence="4 5">
    <name type="scientific">Flavobacterium rivuli WB 3.3-2 = DSM 21788</name>
    <dbReference type="NCBI Taxonomy" id="1121895"/>
    <lineage>
        <taxon>Bacteria</taxon>
        <taxon>Pseudomonadati</taxon>
        <taxon>Bacteroidota</taxon>
        <taxon>Flavobacteriia</taxon>
        <taxon>Flavobacteriales</taxon>
        <taxon>Flavobacteriaceae</taxon>
        <taxon>Flavobacterium</taxon>
    </lineage>
</organism>
<proteinExistence type="inferred from homology"/>
<dbReference type="AlphaFoldDB" id="A0A0A2MA65"/>
<sequence length="549" mass="59238">MKNTLKNLTGFLMLLLFATGCQDDDSTFGNVTTPSNLDLSYEIVGANQANPNGDGSGMVVLKAHADNAMTYKFIYPDATSDTKPAGLMNKRFTTNGVNSYVVTVVAYGTGGSAVTGTITVVDLLSLFDDPETTRILTNNGTKTWYWSAAEQNHLGVGPNDAADTEHNFWPYWYGAGPFEKAGGTSSCMYNAKFTFSLDGNQIRFTQDNGGATFFNKAFASIAGGNGSEDICLAYNTTGQKTVLLSPAESVVAPEHSTGTQMTFTDGGFMGYYIGASTYEILEISENRMVVRAVQGNDPATAWYHIFTTQDPNAPTAPVFTNLVWADEFNTDGAPDATKWSFELGGGGWGNQEQQVYTNQNATVSDGTLKITAKKENDGTYTSSRLITHNKKDFTYGMVEIKAKLPSGAGTWPALWMLGSNYVENPWPGCGEIDIMESVGRAPDVISSTLHYPGHSGGGGDSTSKNVAGISTDFHIYTLVWTVDSLKFYVRDNETDPLPAPYKIFTNPGTPFTSNFFLIFNVAMGGTLGGAIDPGFTQSAMEVDYVRLYQ</sequence>
<dbReference type="PROSITE" id="PS51762">
    <property type="entry name" value="GH16_2"/>
    <property type="match status" value="1"/>
</dbReference>
<comment type="similarity">
    <text evidence="1">Belongs to the glycosyl hydrolase 16 family.</text>
</comment>
<dbReference type="PANTHER" id="PTHR10963">
    <property type="entry name" value="GLYCOSYL HYDROLASE-RELATED"/>
    <property type="match status" value="1"/>
</dbReference>
<dbReference type="GO" id="GO:0004553">
    <property type="term" value="F:hydrolase activity, hydrolyzing O-glycosyl compounds"/>
    <property type="evidence" value="ECO:0007669"/>
    <property type="project" value="InterPro"/>
</dbReference>
<dbReference type="STRING" id="1121895.GCA_000378485_00214"/>
<dbReference type="Pfam" id="PF00722">
    <property type="entry name" value="Glyco_hydro_16"/>
    <property type="match status" value="1"/>
</dbReference>
<dbReference type="SUPFAM" id="SSF49899">
    <property type="entry name" value="Concanavalin A-like lectins/glucanases"/>
    <property type="match status" value="1"/>
</dbReference>
<dbReference type="OrthoDB" id="9809583at2"/>
<dbReference type="Proteomes" id="UP000030152">
    <property type="component" value="Unassembled WGS sequence"/>
</dbReference>
<keyword evidence="5" id="KW-1185">Reference proteome</keyword>
<evidence type="ECO:0000313" key="4">
    <source>
        <dbReference type="EMBL" id="KGO88343.1"/>
    </source>
</evidence>
<gene>
    <name evidence="4" type="ORF">Q765_00020</name>
</gene>
<reference evidence="4 5" key="1">
    <citation type="submission" date="2013-09" db="EMBL/GenBank/DDBJ databases">
        <authorList>
            <person name="Zeng Z."/>
            <person name="Chen C."/>
        </authorList>
    </citation>
    <scope>NUCLEOTIDE SEQUENCE [LARGE SCALE GENOMIC DNA]</scope>
    <source>
        <strain evidence="4 5">WB 3.3-2</strain>
    </source>
</reference>
<comment type="caution">
    <text evidence="4">The sequence shown here is derived from an EMBL/GenBank/DDBJ whole genome shotgun (WGS) entry which is preliminary data.</text>
</comment>
<dbReference type="PROSITE" id="PS51257">
    <property type="entry name" value="PROKAR_LIPOPROTEIN"/>
    <property type="match status" value="1"/>
</dbReference>